<dbReference type="Proteomes" id="UP000054564">
    <property type="component" value="Unassembled WGS sequence"/>
</dbReference>
<comment type="caution">
    <text evidence="2">The sequence shown here is derived from an EMBL/GenBank/DDBJ whole genome shotgun (WGS) entry which is preliminary data.</text>
</comment>
<reference evidence="3" key="1">
    <citation type="submission" date="2014-03" db="EMBL/GenBank/DDBJ databases">
        <title>The Genome Sequence of Puccinia striiformis f. sp. tritici PST-78.</title>
        <authorList>
            <consortium name="The Broad Institute Genome Sequencing Platform"/>
            <person name="Cuomo C."/>
            <person name="Hulbert S."/>
            <person name="Chen X."/>
            <person name="Walker B."/>
            <person name="Young S.K."/>
            <person name="Zeng Q."/>
            <person name="Gargeya S."/>
            <person name="Fitzgerald M."/>
            <person name="Haas B."/>
            <person name="Abouelleil A."/>
            <person name="Alvarado L."/>
            <person name="Arachchi H.M."/>
            <person name="Berlin A.M."/>
            <person name="Chapman S.B."/>
            <person name="Goldberg J."/>
            <person name="Griggs A."/>
            <person name="Gujja S."/>
            <person name="Hansen M."/>
            <person name="Howarth C."/>
            <person name="Imamovic A."/>
            <person name="Larimer J."/>
            <person name="McCowan C."/>
            <person name="Montmayeur A."/>
            <person name="Murphy C."/>
            <person name="Neiman D."/>
            <person name="Pearson M."/>
            <person name="Priest M."/>
            <person name="Roberts A."/>
            <person name="Saif S."/>
            <person name="Shea T."/>
            <person name="Sisk P."/>
            <person name="Sykes S."/>
            <person name="Wortman J."/>
            <person name="Nusbaum C."/>
            <person name="Birren B."/>
        </authorList>
    </citation>
    <scope>NUCLEOTIDE SEQUENCE [LARGE SCALE GENOMIC DNA]</scope>
    <source>
        <strain evidence="3">race PST-78</strain>
    </source>
</reference>
<feature type="region of interest" description="Disordered" evidence="1">
    <location>
        <begin position="1"/>
        <end position="61"/>
    </location>
</feature>
<accession>A0A0L0VUA1</accession>
<protein>
    <submittedName>
        <fullName evidence="2">Uncharacterized protein</fullName>
    </submittedName>
</protein>
<proteinExistence type="predicted"/>
<dbReference type="EMBL" id="AJIL01000022">
    <property type="protein sequence ID" value="KNF02560.1"/>
    <property type="molecule type" value="Genomic_DNA"/>
</dbReference>
<feature type="compositionally biased region" description="Polar residues" evidence="1">
    <location>
        <begin position="7"/>
        <end position="18"/>
    </location>
</feature>
<evidence type="ECO:0000313" key="2">
    <source>
        <dbReference type="EMBL" id="KNF02560.1"/>
    </source>
</evidence>
<name>A0A0L0VUA1_9BASI</name>
<organism evidence="2 3">
    <name type="scientific">Puccinia striiformis f. sp. tritici PST-78</name>
    <dbReference type="NCBI Taxonomy" id="1165861"/>
    <lineage>
        <taxon>Eukaryota</taxon>
        <taxon>Fungi</taxon>
        <taxon>Dikarya</taxon>
        <taxon>Basidiomycota</taxon>
        <taxon>Pucciniomycotina</taxon>
        <taxon>Pucciniomycetes</taxon>
        <taxon>Pucciniales</taxon>
        <taxon>Pucciniaceae</taxon>
        <taxon>Puccinia</taxon>
    </lineage>
</organism>
<keyword evidence="3" id="KW-1185">Reference proteome</keyword>
<evidence type="ECO:0000313" key="3">
    <source>
        <dbReference type="Proteomes" id="UP000054564"/>
    </source>
</evidence>
<sequence>MRRASAGQRQKVNTSDAKVSTPDVDYPRVSQRDNTVTAPTRPSSCISKGAPFMPPLESLEPGTKQECTTIKKGRCSGSSVRSVHVKRESSWPPSILTSLLGRLASRVASGALVPLPTGGEGTA</sequence>
<gene>
    <name evidence="2" type="ORF">PSTG_04158</name>
</gene>
<feature type="compositionally biased region" description="Polar residues" evidence="1">
    <location>
        <begin position="32"/>
        <end position="46"/>
    </location>
</feature>
<dbReference type="AlphaFoldDB" id="A0A0L0VUA1"/>
<evidence type="ECO:0000256" key="1">
    <source>
        <dbReference type="SAM" id="MobiDB-lite"/>
    </source>
</evidence>